<name>A0A9W5LK20_9BACI</name>
<dbReference type="AlphaFoldDB" id="A0A9W5LK20"/>
<keyword evidence="2" id="KW-1185">Reference proteome</keyword>
<reference evidence="1 2" key="1">
    <citation type="journal article" date="2014" name="Syst. Appl. Microbiol.">
        <title>Genomic insights into the taxonomic status of the three subspecies of Bacillus subtilis.</title>
        <authorList>
            <person name="Yi H."/>
            <person name="Chun J."/>
            <person name="Cha C.J."/>
        </authorList>
    </citation>
    <scope>NUCLEOTIDE SEQUENCE [LARGE SCALE GENOMIC DNA]</scope>
    <source>
        <strain evidence="1 2">KCTC 13429</strain>
    </source>
</reference>
<organism evidence="1 2">
    <name type="scientific">Bacillus inaquosorum KCTC 13429</name>
    <dbReference type="NCBI Taxonomy" id="1236548"/>
    <lineage>
        <taxon>Bacteria</taxon>
        <taxon>Bacillati</taxon>
        <taxon>Bacillota</taxon>
        <taxon>Bacilli</taxon>
        <taxon>Bacillales</taxon>
        <taxon>Bacillaceae</taxon>
        <taxon>Bacillus</taxon>
    </lineage>
</organism>
<sequence length="102" mass="11947">MIPAIVFEAKDKEKRFLCDGPDCGDWSDERLDVSIEDITDALVIVKKDKSMPDDSDVEDFYRFLGKLKFGPDALDIKKYYKPVHIALTEEQYKVIEDRRNDW</sequence>
<dbReference type="RefSeq" id="WP_003237425.1">
    <property type="nucleotide sequence ID" value="NZ_AMXN01000002.1"/>
</dbReference>
<gene>
    <name evidence="1" type="ORF">BSI_12820</name>
</gene>
<dbReference type="EMBL" id="AMXN01000002">
    <property type="protein sequence ID" value="ELS62203.1"/>
    <property type="molecule type" value="Genomic_DNA"/>
</dbReference>
<proteinExistence type="predicted"/>
<accession>A0A9W5LK20</accession>
<evidence type="ECO:0000313" key="1">
    <source>
        <dbReference type="EMBL" id="ELS62203.1"/>
    </source>
</evidence>
<comment type="caution">
    <text evidence="1">The sequence shown here is derived from an EMBL/GenBank/DDBJ whole genome shotgun (WGS) entry which is preliminary data.</text>
</comment>
<evidence type="ECO:0000313" key="2">
    <source>
        <dbReference type="Proteomes" id="UP000011182"/>
    </source>
</evidence>
<dbReference type="Proteomes" id="UP000011182">
    <property type="component" value="Unassembled WGS sequence"/>
</dbReference>
<protein>
    <submittedName>
        <fullName evidence="1">Uncharacterized protein</fullName>
    </submittedName>
</protein>